<dbReference type="EMBL" id="IACF01000433">
    <property type="protein sequence ID" value="LAB66208.1"/>
    <property type="molecule type" value="mRNA"/>
</dbReference>
<dbReference type="InterPro" id="IPR020472">
    <property type="entry name" value="WD40_PAC1"/>
</dbReference>
<dbReference type="SMART" id="SM00320">
    <property type="entry name" value="WD40"/>
    <property type="match status" value="7"/>
</dbReference>
<name>A0A2P2HWN9_9CRUS</name>
<dbReference type="Pfam" id="PF00400">
    <property type="entry name" value="WD40"/>
    <property type="match status" value="7"/>
</dbReference>
<feature type="repeat" description="WD" evidence="6">
    <location>
        <begin position="105"/>
        <end position="144"/>
    </location>
</feature>
<dbReference type="GO" id="GO:0005634">
    <property type="term" value="C:nucleus"/>
    <property type="evidence" value="ECO:0007669"/>
    <property type="project" value="TreeGrafter"/>
</dbReference>
<evidence type="ECO:0000313" key="10">
    <source>
        <dbReference type="EMBL" id="LAC20184.1"/>
    </source>
</evidence>
<dbReference type="PANTHER" id="PTHR19849:SF0">
    <property type="entry name" value="PHOSPHOLIPASE A-2-ACTIVATING PROTEIN"/>
    <property type="match status" value="1"/>
</dbReference>
<keyword evidence="4 6" id="KW-0853">WD repeat</keyword>
<dbReference type="Gene3D" id="1.25.10.10">
    <property type="entry name" value="Leucine-rich Repeat Variant"/>
    <property type="match status" value="1"/>
</dbReference>
<dbReference type="PRINTS" id="PR00320">
    <property type="entry name" value="GPROTEINBRPT"/>
</dbReference>
<evidence type="ECO:0000256" key="1">
    <source>
        <dbReference type="ARBA" id="ARBA00004496"/>
    </source>
</evidence>
<dbReference type="InterPro" id="IPR011989">
    <property type="entry name" value="ARM-like"/>
</dbReference>
<accession>A0A2P2HWN9</accession>
<dbReference type="GO" id="GO:0043130">
    <property type="term" value="F:ubiquitin binding"/>
    <property type="evidence" value="ECO:0007669"/>
    <property type="project" value="TreeGrafter"/>
</dbReference>
<dbReference type="GO" id="GO:0043161">
    <property type="term" value="P:proteasome-mediated ubiquitin-dependent protein catabolic process"/>
    <property type="evidence" value="ECO:0007669"/>
    <property type="project" value="TreeGrafter"/>
</dbReference>
<feature type="repeat" description="WD" evidence="6">
    <location>
        <begin position="193"/>
        <end position="233"/>
    </location>
</feature>
<evidence type="ECO:0000259" key="8">
    <source>
        <dbReference type="PROSITE" id="PS51396"/>
    </source>
</evidence>
<dbReference type="PROSITE" id="PS50082">
    <property type="entry name" value="WD_REPEATS_2"/>
    <property type="match status" value="3"/>
</dbReference>
<dbReference type="InterPro" id="IPR015155">
    <property type="entry name" value="PFU"/>
</dbReference>
<evidence type="ECO:0000256" key="2">
    <source>
        <dbReference type="ARBA" id="ARBA00008495"/>
    </source>
</evidence>
<evidence type="ECO:0000259" key="7">
    <source>
        <dbReference type="PROSITE" id="PS51394"/>
    </source>
</evidence>
<dbReference type="Pfam" id="PF08324">
    <property type="entry name" value="PUL"/>
    <property type="match status" value="1"/>
</dbReference>
<evidence type="ECO:0000313" key="9">
    <source>
        <dbReference type="EMBL" id="LAB66208.1"/>
    </source>
</evidence>
<dbReference type="SUPFAM" id="SSF50978">
    <property type="entry name" value="WD40 repeat-like"/>
    <property type="match status" value="1"/>
</dbReference>
<evidence type="ECO:0000256" key="4">
    <source>
        <dbReference type="ARBA" id="ARBA00022574"/>
    </source>
</evidence>
<keyword evidence="3" id="KW-0963">Cytoplasm</keyword>
<dbReference type="InterPro" id="IPR001680">
    <property type="entry name" value="WD40_rpt"/>
</dbReference>
<dbReference type="Gene3D" id="3.10.20.870">
    <property type="entry name" value="PFU (PLAA family ubiquitin binding), C-terminal domain"/>
    <property type="match status" value="1"/>
</dbReference>
<dbReference type="Pfam" id="PF09070">
    <property type="entry name" value="PFU"/>
    <property type="match status" value="1"/>
</dbReference>
<dbReference type="PROSITE" id="PS50294">
    <property type="entry name" value="WD_REPEATS_REGION"/>
    <property type="match status" value="2"/>
</dbReference>
<protein>
    <submittedName>
        <fullName evidence="9">Phospholipase A-2-activating protein-like</fullName>
    </submittedName>
</protein>
<evidence type="ECO:0000256" key="5">
    <source>
        <dbReference type="ARBA" id="ARBA00022737"/>
    </source>
</evidence>
<keyword evidence="5" id="KW-0677">Repeat</keyword>
<evidence type="ECO:0000256" key="3">
    <source>
        <dbReference type="ARBA" id="ARBA00022490"/>
    </source>
</evidence>
<dbReference type="InterPro" id="IPR036322">
    <property type="entry name" value="WD40_repeat_dom_sf"/>
</dbReference>
<proteinExistence type="evidence at transcript level"/>
<feature type="domain" description="PFU" evidence="7">
    <location>
        <begin position="376"/>
        <end position="474"/>
    </location>
</feature>
<dbReference type="InterPro" id="IPR038122">
    <property type="entry name" value="PFU_sf"/>
</dbReference>
<dbReference type="AlphaFoldDB" id="A0A2P2HWN9"/>
<organism evidence="9">
    <name type="scientific">Hirondellea gigas</name>
    <dbReference type="NCBI Taxonomy" id="1518452"/>
    <lineage>
        <taxon>Eukaryota</taxon>
        <taxon>Metazoa</taxon>
        <taxon>Ecdysozoa</taxon>
        <taxon>Arthropoda</taxon>
        <taxon>Crustacea</taxon>
        <taxon>Multicrustacea</taxon>
        <taxon>Malacostraca</taxon>
        <taxon>Eumalacostraca</taxon>
        <taxon>Peracarida</taxon>
        <taxon>Amphipoda</taxon>
        <taxon>Amphilochidea</taxon>
        <taxon>Lysianassida</taxon>
        <taxon>Lysianassidira</taxon>
        <taxon>Lysianassoidea</taxon>
        <taxon>Lysianassidae</taxon>
        <taxon>Hirondellea</taxon>
    </lineage>
</organism>
<sequence>MSESREYKLRCTLLGHTADVRAVVATSAGDVITASRDKTARQWKPQQGSNALSCETEYTGHTGYVTSVCWVAPNSCWKDGLTVTGSRDSTVLVFTPGSATPLKQLTGHTDTVSCLHSKDGVLVSGSWDHTARVWSTVTDSPTSSTPFQCVATLKTHTGPLWAVAILDNSQGILTASADKTILLWKHFKVTRKFSGHTDCVRAIAVVSSNSFLSAANDASIRRWDLHTGHCTAVFYGHTNFVYTLSAVLGPGGGYSGFVSGSEDRTARVWNNEGACVQTLNLPCQSIWSVAVLPNTDIVVGTSDGVCRVYSCSEDRTAGAEERQALADSVAAAVRPAAEIGDINTSQLPDRSALLQAGSKDGQTIMVREDGKVMCYSWSSTKEQWESVGEVVGGTGASNANAGKALYQGKEYDFVFNVELDEGAGLKLPYNNNEDPYVVAQRFIDQNELPQEQLDQVANFIITNSSTPSASSAAASSGYYDPFTGGNRYVPGSNSSNGAGGGDPLTSSGGYVPSATAAAAAQSCHYPQTTALLFEACNVQGITAKFKENNTMVDDKVRLTDAEVEQLLGAIFDDTSNIKAENVGPLEKALQWCPERVWPSLDLLRLSLRSRTVQQQWVAGSKGTGIVSLLTTLLKPPAAATTQLLALRCLSNLSAHDEGCEQLVAAADGLLATVTAMAPYANKNMEIAAATLLLNCAVLLTGKFKELSELCQVLSGLCTLLLSCSEAEAQYRTLVGVGTILVKSSAECSQFAVSLDIKPLLQTLTHSAVDKVKECSLQLLASMAA</sequence>
<feature type="repeat" description="WD" evidence="6">
    <location>
        <begin position="153"/>
        <end position="185"/>
    </location>
</feature>
<evidence type="ECO:0000256" key="6">
    <source>
        <dbReference type="PROSITE-ProRule" id="PRU00221"/>
    </source>
</evidence>
<feature type="domain" description="PUL" evidence="8">
    <location>
        <begin position="523"/>
        <end position="782"/>
    </location>
</feature>
<comment type="similarity">
    <text evidence="2">Belongs to the WD repeat PLAP family.</text>
</comment>
<dbReference type="PANTHER" id="PTHR19849">
    <property type="entry name" value="PHOSPHOLIPASE A-2-ACTIVATING PROTEIN"/>
    <property type="match status" value="1"/>
</dbReference>
<dbReference type="PROSITE" id="PS51394">
    <property type="entry name" value="PFU"/>
    <property type="match status" value="1"/>
</dbReference>
<dbReference type="SUPFAM" id="SSF48371">
    <property type="entry name" value="ARM repeat"/>
    <property type="match status" value="1"/>
</dbReference>
<dbReference type="GO" id="GO:0010992">
    <property type="term" value="P:ubiquitin recycling"/>
    <property type="evidence" value="ECO:0007669"/>
    <property type="project" value="TreeGrafter"/>
</dbReference>
<reference evidence="10" key="1">
    <citation type="submission" date="2017-11" db="EMBL/GenBank/DDBJ databases">
        <title>The sensing device of the deep-sea amphipod.</title>
        <authorList>
            <person name="Kobayashi H."/>
            <person name="Nagahama T."/>
            <person name="Arai W."/>
            <person name="Sasagawa Y."/>
            <person name="Umeda M."/>
            <person name="Hayashi T."/>
            <person name="Nikaido I."/>
            <person name="Watanabe H."/>
            <person name="Oguri K."/>
            <person name="Kitazato H."/>
            <person name="Fujioka K."/>
            <person name="Kido Y."/>
            <person name="Takami H."/>
        </authorList>
    </citation>
    <scope>NUCLEOTIDE SEQUENCE</scope>
    <source>
        <tissue evidence="10">Whole body</tissue>
    </source>
</reference>
<dbReference type="CDD" id="cd00200">
    <property type="entry name" value="WD40"/>
    <property type="match status" value="1"/>
</dbReference>
<dbReference type="InterPro" id="IPR015943">
    <property type="entry name" value="WD40/YVTN_repeat-like_dom_sf"/>
</dbReference>
<dbReference type="EMBL" id="IACT01000805">
    <property type="protein sequence ID" value="LAC20184.1"/>
    <property type="molecule type" value="mRNA"/>
</dbReference>
<dbReference type="InterPro" id="IPR013535">
    <property type="entry name" value="PUL_dom"/>
</dbReference>
<dbReference type="Gene3D" id="2.130.10.10">
    <property type="entry name" value="YVTN repeat-like/Quinoprotein amine dehydrogenase"/>
    <property type="match status" value="1"/>
</dbReference>
<dbReference type="InterPro" id="IPR016024">
    <property type="entry name" value="ARM-type_fold"/>
</dbReference>
<dbReference type="PROSITE" id="PS51396">
    <property type="entry name" value="PUL"/>
    <property type="match status" value="1"/>
</dbReference>
<comment type="subcellular location">
    <subcellularLocation>
        <location evidence="1">Cytoplasm</location>
    </subcellularLocation>
</comment>
<dbReference type="GO" id="GO:0005737">
    <property type="term" value="C:cytoplasm"/>
    <property type="evidence" value="ECO:0007669"/>
    <property type="project" value="UniProtKB-SubCell"/>
</dbReference>
<reference evidence="9" key="2">
    <citation type="journal article" date="2018" name="Biosci. Biotechnol. Biochem.">
        <title>Polysaccharide hydrolase of the hadal zone amphipods Hirondellea gigas.</title>
        <authorList>
            <person name="Kobayashi H."/>
            <person name="Nagahama T."/>
            <person name="Arai W."/>
            <person name="Sasagawa Y."/>
            <person name="Umeda M."/>
            <person name="Hayashi T."/>
            <person name="Nikaido I."/>
            <person name="Watanabe H."/>
            <person name="Oguri K."/>
            <person name="Kitazato H."/>
            <person name="Fujioka K."/>
            <person name="Kido Y."/>
            <person name="Takami H."/>
        </authorList>
    </citation>
    <scope>NUCLEOTIDE SEQUENCE</scope>
    <source>
        <tissue evidence="9">Whole body</tissue>
    </source>
</reference>